<dbReference type="InterPro" id="IPR056789">
    <property type="entry name" value="LRR_R13L1-DRL21"/>
</dbReference>
<dbReference type="Gene3D" id="3.80.10.10">
    <property type="entry name" value="Ribonuclease Inhibitor"/>
    <property type="match status" value="3"/>
</dbReference>
<dbReference type="Proteomes" id="UP000275267">
    <property type="component" value="Unassembled WGS sequence"/>
</dbReference>
<proteinExistence type="predicted"/>
<keyword evidence="4" id="KW-0238">DNA-binding</keyword>
<keyword evidence="3" id="KW-0805">Transcription regulation</keyword>
<dbReference type="Pfam" id="PF23559">
    <property type="entry name" value="WHD_DRP"/>
    <property type="match status" value="1"/>
</dbReference>
<keyword evidence="5" id="KW-0804">Transcription</keyword>
<dbReference type="STRING" id="4540.A0A3L6QZD9"/>
<evidence type="ECO:0000256" key="6">
    <source>
        <dbReference type="ARBA" id="ARBA00023242"/>
    </source>
</evidence>
<name>A0A3L6QZD9_PANMI</name>
<feature type="compositionally biased region" description="Polar residues" evidence="7">
    <location>
        <begin position="383"/>
        <end position="398"/>
    </location>
</feature>
<keyword evidence="6" id="KW-0539">Nucleus</keyword>
<dbReference type="InterPro" id="IPR002182">
    <property type="entry name" value="NB-ARC"/>
</dbReference>
<evidence type="ECO:0000256" key="3">
    <source>
        <dbReference type="ARBA" id="ARBA00023015"/>
    </source>
</evidence>
<protein>
    <submittedName>
        <fullName evidence="9">Disease resistance protein RGA2-like</fullName>
    </submittedName>
</protein>
<dbReference type="Pfam" id="PF02365">
    <property type="entry name" value="NAM"/>
    <property type="match status" value="1"/>
</dbReference>
<organism evidence="9 10">
    <name type="scientific">Panicum miliaceum</name>
    <name type="common">Proso millet</name>
    <name type="synonym">Broomcorn millet</name>
    <dbReference type="NCBI Taxonomy" id="4540"/>
    <lineage>
        <taxon>Eukaryota</taxon>
        <taxon>Viridiplantae</taxon>
        <taxon>Streptophyta</taxon>
        <taxon>Embryophyta</taxon>
        <taxon>Tracheophyta</taxon>
        <taxon>Spermatophyta</taxon>
        <taxon>Magnoliopsida</taxon>
        <taxon>Liliopsida</taxon>
        <taxon>Poales</taxon>
        <taxon>Poaceae</taxon>
        <taxon>PACMAD clade</taxon>
        <taxon>Panicoideae</taxon>
        <taxon>Panicodae</taxon>
        <taxon>Paniceae</taxon>
        <taxon>Panicinae</taxon>
        <taxon>Panicum</taxon>
        <taxon>Panicum sect. Panicum</taxon>
    </lineage>
</organism>
<dbReference type="Gene3D" id="2.170.150.80">
    <property type="entry name" value="NAC domain"/>
    <property type="match status" value="1"/>
</dbReference>
<evidence type="ECO:0000256" key="7">
    <source>
        <dbReference type="SAM" id="MobiDB-lite"/>
    </source>
</evidence>
<gene>
    <name evidence="9" type="ORF">C2845_PM08G12700</name>
</gene>
<evidence type="ECO:0000313" key="10">
    <source>
        <dbReference type="Proteomes" id="UP000275267"/>
    </source>
</evidence>
<dbReference type="SUPFAM" id="SSF101941">
    <property type="entry name" value="NAC domain"/>
    <property type="match status" value="1"/>
</dbReference>
<dbReference type="Gene3D" id="1.10.10.10">
    <property type="entry name" value="Winged helix-like DNA-binding domain superfamily/Winged helix DNA-binding domain"/>
    <property type="match status" value="1"/>
</dbReference>
<dbReference type="PRINTS" id="PR00364">
    <property type="entry name" value="DISEASERSIST"/>
</dbReference>
<dbReference type="SUPFAM" id="SSF52540">
    <property type="entry name" value="P-loop containing nucleoside triphosphate hydrolases"/>
    <property type="match status" value="1"/>
</dbReference>
<keyword evidence="1" id="KW-0433">Leucine-rich repeat</keyword>
<dbReference type="GO" id="GO:0006952">
    <property type="term" value="P:defense response"/>
    <property type="evidence" value="ECO:0007669"/>
    <property type="project" value="UniProtKB-KW"/>
</dbReference>
<dbReference type="InterPro" id="IPR032675">
    <property type="entry name" value="LRR_dom_sf"/>
</dbReference>
<comment type="caution">
    <text evidence="9">The sequence shown here is derived from an EMBL/GenBank/DDBJ whole genome shotgun (WGS) entry which is preliminary data.</text>
</comment>
<dbReference type="Pfam" id="PF25019">
    <property type="entry name" value="LRR_R13L1-DRL21"/>
    <property type="match status" value="1"/>
</dbReference>
<dbReference type="InterPro" id="IPR036388">
    <property type="entry name" value="WH-like_DNA-bd_sf"/>
</dbReference>
<dbReference type="OrthoDB" id="771937at2759"/>
<dbReference type="InterPro" id="IPR003441">
    <property type="entry name" value="NAC-dom"/>
</dbReference>
<dbReference type="InterPro" id="IPR036093">
    <property type="entry name" value="NAC_dom_sf"/>
</dbReference>
<accession>A0A3L6QZD9</accession>
<dbReference type="Pfam" id="PF00931">
    <property type="entry name" value="NB-ARC"/>
    <property type="match status" value="1"/>
</dbReference>
<dbReference type="PROSITE" id="PS51005">
    <property type="entry name" value="NAC"/>
    <property type="match status" value="1"/>
</dbReference>
<dbReference type="EMBL" id="PQIB02000010">
    <property type="protein sequence ID" value="RLM91457.1"/>
    <property type="molecule type" value="Genomic_DNA"/>
</dbReference>
<dbReference type="PANTHER" id="PTHR36766">
    <property type="entry name" value="PLANT BROAD-SPECTRUM MILDEW RESISTANCE PROTEIN RPW8"/>
    <property type="match status" value="1"/>
</dbReference>
<dbReference type="Gene3D" id="3.40.50.300">
    <property type="entry name" value="P-loop containing nucleotide triphosphate hydrolases"/>
    <property type="match status" value="1"/>
</dbReference>
<dbReference type="GO" id="GO:0003677">
    <property type="term" value="F:DNA binding"/>
    <property type="evidence" value="ECO:0007669"/>
    <property type="project" value="UniProtKB-KW"/>
</dbReference>
<dbReference type="GO" id="GO:0006355">
    <property type="term" value="P:regulation of DNA-templated transcription"/>
    <property type="evidence" value="ECO:0007669"/>
    <property type="project" value="InterPro"/>
</dbReference>
<keyword evidence="10" id="KW-1185">Reference proteome</keyword>
<feature type="region of interest" description="Disordered" evidence="7">
    <location>
        <begin position="1"/>
        <end position="30"/>
    </location>
</feature>
<dbReference type="InterPro" id="IPR058922">
    <property type="entry name" value="WHD_DRP"/>
</dbReference>
<reference evidence="10" key="1">
    <citation type="journal article" date="2019" name="Nat. Commun.">
        <title>The genome of broomcorn millet.</title>
        <authorList>
            <person name="Zou C."/>
            <person name="Miki D."/>
            <person name="Li D."/>
            <person name="Tang Q."/>
            <person name="Xiao L."/>
            <person name="Rajput S."/>
            <person name="Deng P."/>
            <person name="Jia W."/>
            <person name="Huang R."/>
            <person name="Zhang M."/>
            <person name="Sun Y."/>
            <person name="Hu J."/>
            <person name="Fu X."/>
            <person name="Schnable P.S."/>
            <person name="Li F."/>
            <person name="Zhang H."/>
            <person name="Feng B."/>
            <person name="Zhu X."/>
            <person name="Liu R."/>
            <person name="Schnable J.C."/>
            <person name="Zhu J.-K."/>
            <person name="Zhang H."/>
        </authorList>
    </citation>
    <scope>NUCLEOTIDE SEQUENCE [LARGE SCALE GENOMIC DNA]</scope>
</reference>
<dbReference type="GO" id="GO:0043531">
    <property type="term" value="F:ADP binding"/>
    <property type="evidence" value="ECO:0007669"/>
    <property type="project" value="InterPro"/>
</dbReference>
<dbReference type="PANTHER" id="PTHR36766:SF40">
    <property type="entry name" value="DISEASE RESISTANCE PROTEIN RGA3"/>
    <property type="match status" value="1"/>
</dbReference>
<evidence type="ECO:0000313" key="9">
    <source>
        <dbReference type="EMBL" id="RLM91457.1"/>
    </source>
</evidence>
<dbReference type="SUPFAM" id="SSF52058">
    <property type="entry name" value="L domain-like"/>
    <property type="match status" value="2"/>
</dbReference>
<sequence>MSGSPPLPLSPSQKAGRPGNPLPTDLPRGYRFRPTDAELINHHLKPKLLGHQTPGKSIIPEVDLRKVEPWDLPETSRLDTSEWYVFNLRHRGGLGSLVDQATPGGYWKLTGKEKRVMDDGNNRMVIGRKKTFSHYTGKAPKGTKNKEWVMHEYRVEGRQWEDLFKVRDEYVLCRIIHKKQATVSTFSQPEQPQGHYLATAAPSNSDLATIHSPLSNFDDLLSFGQLDFYGTRELGEPMSLFDSFLYTNTENDAVRPASDQQERQPGPFETDWLPTQMDGIDNLLESCSVHLQEIRASIVKKNDDAPDQSKSSGSSTLLASAEGHFNLPDDLQKEATDQWNSTNKPPLDFAKYRHPCLYASSENLFGREEVYEKVIQILLQPGDSSEPSNEYRYSSVSPGCSKRGRKQDMGVLSITGEAGFGKTHLTKFIYNDPRVDNYFHLKMWIHMSHFDVTLLIEEIVKCVTGCNQSFLNQSALQEILKENIMSRRFLVMLDGMWPEAEDILDWSEWQKFCTQLKFGMEGSKLLVTTRSQKVGEAVATMGAILLNGLPDDSYWSFFDSRALALECANEDNVLENVKGIAVKLKGSPLAAEVLGGLLRSYIVQYNTMVDGILQSLQEENVTLSALQFGYHYIPSHLKVCLLLCSLFPKSYHFEKDRLVDIFTVVAKCVSPVGNPDKEDLGADYFVDLLASSFLQKAPLLLDHFVIHDLLHDMLRSASSEEYVRITNGKSEILRTVRHLSVWADDLELRNLMELGNKKQLISLVVLKKLKFKLDTIIHFWCNHLTKLHWLNLSGCVITVLPESIGNLKFLQFLDVSYTRIVSLPDAFCCLHNLMILGILDCPLEAFPPRFNNLINLRKLYARSAMFSKIFKIGNLISLRDLPLFVVSAMPGYRIEELEGLKHLHGSLHVRSLENIKDTGEATRAKLSDKQYIDKLVLEWSSRRVASSCRRGDFALDEEVLEALQPHPNLKLLQLTHYFGSTSPTWLTSDKLLFLRGVWLENCCNLLDIPSLPSSITELTLINVGLHSLPLLWEESEELNDFDRIKTTSSSINSTLLSRVHIECCQNLSSIDDWLLPHRLPALRSIQVSGCYDLSSIPVDRFSGFTHLEKLEIFDCPNLVACCQMSLPSSIKQLSIGGCGDLDRSLPNCLSNVTSLTRLSMKNCPHITSLPWQRFQGYNSLEKLEIVDCPNITDSEKFVLPTSVKCLILNSCGDFVKSLPGCLENLTSLTTLEIRNCPHVTELPFQILQHLTALRYFTVENCDELRLLELPCFLYLKSFCILNCAKLNDPEMIVSEDDEKQTNLPALESLLVDRTSVIQLPCLWKRSRSILKLEINGSSEEQIFTGDRKECFRSLSSLQELCIHNCINLQSLPEVLSSTPSLRMLRIYDCPKLTYLSEDSLPRSLRSLAFSNCNPVLMAQLADVKSRMKYRDYSEN</sequence>
<evidence type="ECO:0000256" key="1">
    <source>
        <dbReference type="ARBA" id="ARBA00022614"/>
    </source>
</evidence>
<keyword evidence="2" id="KW-0611">Plant defense</keyword>
<dbReference type="InterPro" id="IPR027417">
    <property type="entry name" value="P-loop_NTPase"/>
</dbReference>
<evidence type="ECO:0000259" key="8">
    <source>
        <dbReference type="PROSITE" id="PS51005"/>
    </source>
</evidence>
<feature type="domain" description="NAC" evidence="8">
    <location>
        <begin position="26"/>
        <end position="178"/>
    </location>
</feature>
<feature type="region of interest" description="Disordered" evidence="7">
    <location>
        <begin position="383"/>
        <end position="404"/>
    </location>
</feature>
<evidence type="ECO:0000256" key="4">
    <source>
        <dbReference type="ARBA" id="ARBA00023125"/>
    </source>
</evidence>
<evidence type="ECO:0000256" key="2">
    <source>
        <dbReference type="ARBA" id="ARBA00022821"/>
    </source>
</evidence>
<evidence type="ECO:0000256" key="5">
    <source>
        <dbReference type="ARBA" id="ARBA00023163"/>
    </source>
</evidence>